<organism evidence="2 3">
    <name type="scientific">Croceimicrobium hydrocarbonivorans</name>
    <dbReference type="NCBI Taxonomy" id="2761580"/>
    <lineage>
        <taxon>Bacteria</taxon>
        <taxon>Pseudomonadati</taxon>
        <taxon>Bacteroidota</taxon>
        <taxon>Flavobacteriia</taxon>
        <taxon>Flavobacteriales</taxon>
        <taxon>Owenweeksiaceae</taxon>
        <taxon>Croceimicrobium</taxon>
    </lineage>
</organism>
<dbReference type="PANTHER" id="PTHR11608">
    <property type="entry name" value="BIFUNCTIONAL PROTEIN PYRR"/>
    <property type="match status" value="1"/>
</dbReference>
<evidence type="ECO:0000313" key="3">
    <source>
        <dbReference type="Proteomes" id="UP000516305"/>
    </source>
</evidence>
<keyword evidence="3" id="KW-1185">Reference proteome</keyword>
<dbReference type="SUPFAM" id="SSF53271">
    <property type="entry name" value="PRTase-like"/>
    <property type="match status" value="1"/>
</dbReference>
<accession>A0A7H0VEX1</accession>
<dbReference type="RefSeq" id="WP_210758796.1">
    <property type="nucleotide sequence ID" value="NZ_CP060139.1"/>
</dbReference>
<proteinExistence type="predicted"/>
<dbReference type="InterPro" id="IPR050137">
    <property type="entry name" value="PyrR_bifunctional"/>
</dbReference>
<dbReference type="EMBL" id="CP060139">
    <property type="protein sequence ID" value="QNR24269.1"/>
    <property type="molecule type" value="Genomic_DNA"/>
</dbReference>
<dbReference type="Proteomes" id="UP000516305">
    <property type="component" value="Chromosome"/>
</dbReference>
<gene>
    <name evidence="2" type="ORF">H4K34_00075</name>
</gene>
<sequence length="166" mass="19229">MGGSTEVLNHKQVEDRIQRIAWQIYEEFHNEKEVVLAGIADRGFYLAQKLYEHLQEIADIEIRISKLSFDKDHPLDTEYQMEPAMDLNDRNIVLVDDVLKSGGTLIYGVRYFLDYPIKAMKTVVLVDRNHKRYPVKADFKGLSLSTSMQEHVNVQIEEAPYSVRVS</sequence>
<name>A0A7H0VEX1_9FLAO</name>
<dbReference type="GO" id="GO:0016757">
    <property type="term" value="F:glycosyltransferase activity"/>
    <property type="evidence" value="ECO:0007669"/>
    <property type="project" value="UniProtKB-KW"/>
</dbReference>
<dbReference type="PANTHER" id="PTHR11608:SF0">
    <property type="entry name" value="BIFUNCTIONAL PROTEIN PYRR"/>
    <property type="match status" value="1"/>
</dbReference>
<protein>
    <submittedName>
        <fullName evidence="2">Phosphoribosyltransferase</fullName>
    </submittedName>
</protein>
<keyword evidence="2" id="KW-0328">Glycosyltransferase</keyword>
<feature type="domain" description="Phosphoribosyltransferase" evidence="1">
    <location>
        <begin position="5"/>
        <end position="149"/>
    </location>
</feature>
<dbReference type="InterPro" id="IPR000836">
    <property type="entry name" value="PRTase_dom"/>
</dbReference>
<dbReference type="AlphaFoldDB" id="A0A7H0VEX1"/>
<keyword evidence="2" id="KW-0808">Transferase</keyword>
<dbReference type="Gene3D" id="3.40.50.2020">
    <property type="match status" value="1"/>
</dbReference>
<dbReference type="CDD" id="cd06223">
    <property type="entry name" value="PRTases_typeI"/>
    <property type="match status" value="1"/>
</dbReference>
<evidence type="ECO:0000313" key="2">
    <source>
        <dbReference type="EMBL" id="QNR24269.1"/>
    </source>
</evidence>
<dbReference type="KEGG" id="chyd:H4K34_00075"/>
<dbReference type="InterPro" id="IPR029057">
    <property type="entry name" value="PRTase-like"/>
</dbReference>
<dbReference type="Pfam" id="PF00156">
    <property type="entry name" value="Pribosyltran"/>
    <property type="match status" value="1"/>
</dbReference>
<reference evidence="2 3" key="1">
    <citation type="submission" date="2020-08" db="EMBL/GenBank/DDBJ databases">
        <title>Croceimicrobium hydrocarbonivorans gen. nov., sp. nov., a novel marine bacterium isolated from a bacterial consortium that degrades polyethylene terephthalate.</title>
        <authorList>
            <person name="Liu R."/>
        </authorList>
    </citation>
    <scope>NUCLEOTIDE SEQUENCE [LARGE SCALE GENOMIC DNA]</scope>
    <source>
        <strain evidence="2 3">A20-9</strain>
    </source>
</reference>
<evidence type="ECO:0000259" key="1">
    <source>
        <dbReference type="Pfam" id="PF00156"/>
    </source>
</evidence>